<evidence type="ECO:0000256" key="6">
    <source>
        <dbReference type="ARBA" id="ARBA00023014"/>
    </source>
</evidence>
<evidence type="ECO:0000256" key="2">
    <source>
        <dbReference type="ARBA" id="ARBA00022485"/>
    </source>
</evidence>
<dbReference type="GO" id="GO:0046872">
    <property type="term" value="F:metal ion binding"/>
    <property type="evidence" value="ECO:0007669"/>
    <property type="project" value="UniProtKB-KW"/>
</dbReference>
<name>A0A7J3M3N1_ARCFL</name>
<proteinExistence type="inferred from homology"/>
<sequence>MIEGRDPKLMEELIELGGADLVKCYQCGTCIADCPTGFAETPLSAKRLIHLVKLGLREKLLEEETPWMCVTCGGCEERCPREAEPFEIVLAIRRWQCKEDDTYVPLALSEIFARGHTQNVLNPMRKELGLPEIVTVANNREALQKFREMLKETNVYKRYSYIFREE</sequence>
<keyword evidence="2" id="KW-0004">4Fe-4S</keyword>
<dbReference type="GO" id="GO:0051539">
    <property type="term" value="F:4 iron, 4 sulfur cluster binding"/>
    <property type="evidence" value="ECO:0007669"/>
    <property type="project" value="UniProtKB-KW"/>
</dbReference>
<dbReference type="InterPro" id="IPR009051">
    <property type="entry name" value="Helical_ferredxn"/>
</dbReference>
<comment type="similarity">
    <text evidence="1">Belongs to the HdrC family.</text>
</comment>
<dbReference type="PROSITE" id="PS51379">
    <property type="entry name" value="4FE4S_FER_2"/>
    <property type="match status" value="1"/>
</dbReference>
<dbReference type="GO" id="GO:0016491">
    <property type="term" value="F:oxidoreductase activity"/>
    <property type="evidence" value="ECO:0007669"/>
    <property type="project" value="UniProtKB-KW"/>
</dbReference>
<reference evidence="8" key="1">
    <citation type="journal article" date="2020" name="mSystems">
        <title>Genome- and Community-Level Interaction Insights into Carbon Utilization and Element Cycling Functions of Hydrothermarchaeota in Hydrothermal Sediment.</title>
        <authorList>
            <person name="Zhou Z."/>
            <person name="Liu Y."/>
            <person name="Xu W."/>
            <person name="Pan J."/>
            <person name="Luo Z.H."/>
            <person name="Li M."/>
        </authorList>
    </citation>
    <scope>NUCLEOTIDE SEQUENCE [LARGE SCALE GENOMIC DNA]</scope>
    <source>
        <strain evidence="8">SpSt-587</strain>
    </source>
</reference>
<evidence type="ECO:0000256" key="4">
    <source>
        <dbReference type="ARBA" id="ARBA00023002"/>
    </source>
</evidence>
<dbReference type="EMBL" id="DSYZ01000088">
    <property type="protein sequence ID" value="HGT82935.1"/>
    <property type="molecule type" value="Genomic_DNA"/>
</dbReference>
<gene>
    <name evidence="8" type="ORF">ENT52_04330</name>
</gene>
<dbReference type="Pfam" id="PF13183">
    <property type="entry name" value="Fer4_8"/>
    <property type="match status" value="1"/>
</dbReference>
<dbReference type="PROSITE" id="PS00198">
    <property type="entry name" value="4FE4S_FER_1"/>
    <property type="match status" value="1"/>
</dbReference>
<evidence type="ECO:0000256" key="5">
    <source>
        <dbReference type="ARBA" id="ARBA00023004"/>
    </source>
</evidence>
<dbReference type="InterPro" id="IPR017900">
    <property type="entry name" value="4Fe4S_Fe_S_CS"/>
</dbReference>
<keyword evidence="3" id="KW-0479">Metal-binding</keyword>
<organism evidence="8">
    <name type="scientific">Archaeoglobus fulgidus</name>
    <dbReference type="NCBI Taxonomy" id="2234"/>
    <lineage>
        <taxon>Archaea</taxon>
        <taxon>Methanobacteriati</taxon>
        <taxon>Methanobacteriota</taxon>
        <taxon>Archaeoglobi</taxon>
        <taxon>Archaeoglobales</taxon>
        <taxon>Archaeoglobaceae</taxon>
        <taxon>Archaeoglobus</taxon>
    </lineage>
</organism>
<feature type="domain" description="4Fe-4S ferredoxin-type" evidence="7">
    <location>
        <begin position="57"/>
        <end position="89"/>
    </location>
</feature>
<evidence type="ECO:0000256" key="3">
    <source>
        <dbReference type="ARBA" id="ARBA00022723"/>
    </source>
</evidence>
<evidence type="ECO:0000256" key="1">
    <source>
        <dbReference type="ARBA" id="ARBA00007097"/>
    </source>
</evidence>
<keyword evidence="6" id="KW-0411">Iron-sulfur</keyword>
<dbReference type="AlphaFoldDB" id="A0A7J3M3N1"/>
<evidence type="ECO:0000259" key="7">
    <source>
        <dbReference type="PROSITE" id="PS51379"/>
    </source>
</evidence>
<keyword evidence="4" id="KW-0560">Oxidoreductase</keyword>
<keyword evidence="5" id="KW-0408">Iron</keyword>
<evidence type="ECO:0000313" key="8">
    <source>
        <dbReference type="EMBL" id="HGT82935.1"/>
    </source>
</evidence>
<comment type="caution">
    <text evidence="8">The sequence shown here is derived from an EMBL/GenBank/DDBJ whole genome shotgun (WGS) entry which is preliminary data.</text>
</comment>
<dbReference type="Gene3D" id="1.10.1060.10">
    <property type="entry name" value="Alpha-helical ferredoxin"/>
    <property type="match status" value="1"/>
</dbReference>
<dbReference type="PANTHER" id="PTHR43255">
    <property type="entry name" value="IRON-SULFUR-BINDING OXIDOREDUCTASE FADF-RELATED-RELATED"/>
    <property type="match status" value="1"/>
</dbReference>
<dbReference type="PANTHER" id="PTHR43255:SF1">
    <property type="entry name" value="IRON-SULFUR-BINDING OXIDOREDUCTASE FADF-RELATED"/>
    <property type="match status" value="1"/>
</dbReference>
<dbReference type="InterPro" id="IPR051460">
    <property type="entry name" value="HdrC_iron-sulfur_subunit"/>
</dbReference>
<dbReference type="InterPro" id="IPR017896">
    <property type="entry name" value="4Fe4S_Fe-S-bd"/>
</dbReference>
<protein>
    <submittedName>
        <fullName evidence="8">4Fe-4S dicluster domain-containing protein</fullName>
    </submittedName>
</protein>
<dbReference type="GO" id="GO:0005886">
    <property type="term" value="C:plasma membrane"/>
    <property type="evidence" value="ECO:0007669"/>
    <property type="project" value="TreeGrafter"/>
</dbReference>
<dbReference type="SUPFAM" id="SSF46548">
    <property type="entry name" value="alpha-helical ferredoxin"/>
    <property type="match status" value="1"/>
</dbReference>
<accession>A0A7J3M3N1</accession>